<proteinExistence type="predicted"/>
<reference evidence="2" key="1">
    <citation type="submission" date="2023-01" db="EMBL/GenBank/DDBJ databases">
        <title>Key to firefly adult light organ development and bioluminescence: homeobox transcription factors regulate luciferase expression and transportation to peroxisome.</title>
        <authorList>
            <person name="Fu X."/>
        </authorList>
    </citation>
    <scope>NUCLEOTIDE SEQUENCE [LARGE SCALE GENOMIC DNA]</scope>
</reference>
<protein>
    <submittedName>
        <fullName evidence="1">Uncharacterized protein</fullName>
    </submittedName>
</protein>
<evidence type="ECO:0000313" key="2">
    <source>
        <dbReference type="Proteomes" id="UP001353858"/>
    </source>
</evidence>
<dbReference type="Gene3D" id="2.40.70.10">
    <property type="entry name" value="Acid Proteases"/>
    <property type="match status" value="1"/>
</dbReference>
<comment type="caution">
    <text evidence="1">The sequence shown here is derived from an EMBL/GenBank/DDBJ whole genome shotgun (WGS) entry which is preliminary data.</text>
</comment>
<dbReference type="EMBL" id="JARPUR010000001">
    <property type="protein sequence ID" value="KAK4884865.1"/>
    <property type="molecule type" value="Genomic_DNA"/>
</dbReference>
<dbReference type="InterPro" id="IPR021109">
    <property type="entry name" value="Peptidase_aspartic_dom_sf"/>
</dbReference>
<dbReference type="Proteomes" id="UP001353858">
    <property type="component" value="Unassembled WGS sequence"/>
</dbReference>
<gene>
    <name evidence="1" type="ORF">RN001_001136</name>
</gene>
<sequence>MNNPATCPAKQWQCYNCSKHGHTSTGESDESLVLGHIGQLDWNKKEDAYQVEVRIEGQQARMEVDSEACRSVMHKSDFVKLSCNKLQPDRFKLNVITGHNVNIEGQSLVNVEFMVRPEHLPIVILNSINKFAPLMSRDWITKFIPSWKNALLKVNNVKQSPKVNVVELVKANELTA</sequence>
<dbReference type="AlphaFoldDB" id="A0AAN7SSK7"/>
<name>A0AAN7SSK7_9COLE</name>
<keyword evidence="2" id="KW-1185">Reference proteome</keyword>
<organism evidence="1 2">
    <name type="scientific">Aquatica leii</name>
    <dbReference type="NCBI Taxonomy" id="1421715"/>
    <lineage>
        <taxon>Eukaryota</taxon>
        <taxon>Metazoa</taxon>
        <taxon>Ecdysozoa</taxon>
        <taxon>Arthropoda</taxon>
        <taxon>Hexapoda</taxon>
        <taxon>Insecta</taxon>
        <taxon>Pterygota</taxon>
        <taxon>Neoptera</taxon>
        <taxon>Endopterygota</taxon>
        <taxon>Coleoptera</taxon>
        <taxon>Polyphaga</taxon>
        <taxon>Elateriformia</taxon>
        <taxon>Elateroidea</taxon>
        <taxon>Lampyridae</taxon>
        <taxon>Luciolinae</taxon>
        <taxon>Aquatica</taxon>
    </lineage>
</organism>
<evidence type="ECO:0000313" key="1">
    <source>
        <dbReference type="EMBL" id="KAK4884865.1"/>
    </source>
</evidence>
<accession>A0AAN7SSK7</accession>